<dbReference type="Proteomes" id="UP000316747">
    <property type="component" value="Unassembled WGS sequence"/>
</dbReference>
<proteinExistence type="predicted"/>
<evidence type="ECO:0000313" key="3">
    <source>
        <dbReference type="Proteomes" id="UP000316747"/>
    </source>
</evidence>
<dbReference type="PANTHER" id="PTHR48050">
    <property type="entry name" value="STEROL 3-BETA-GLUCOSYLTRANSFERASE"/>
    <property type="match status" value="1"/>
</dbReference>
<evidence type="ECO:0000259" key="1">
    <source>
        <dbReference type="Pfam" id="PF06722"/>
    </source>
</evidence>
<evidence type="ECO:0000313" key="2">
    <source>
        <dbReference type="EMBL" id="TQM65079.1"/>
    </source>
</evidence>
<dbReference type="GO" id="GO:0016758">
    <property type="term" value="F:hexosyltransferase activity"/>
    <property type="evidence" value="ECO:0007669"/>
    <property type="project" value="UniProtKB-ARBA"/>
</dbReference>
<sequence length="435" mass="46656">MASIIIATVPVHGHVTPLLSVARRLRERGDRVRFLTGARFVELVSDTGAEHIPLPDEADFDDRQDLAQTFPERAALKGAKALAFDVEHVFVRPAQAQHEAVMAMHATERADVLLADPAFVGAAFVGGHAHADRPPVLVCGVVPLTLASRDTAPYGMGLTPLRGPVGRVRNALLAQLAARTVFPPAERAADEIHRGLFGRPLPYPVLDWPRHAEAIAQFTVPEFEYPRSDAPSTLHFVGPISASGSQAPLPPWWHDLDGTRPVVHVTQGTIANRDYRQIIAPTLTALADDDVLVVVSTGGRSLDTLPPLPDNARAAPYLPYDSLLPKTDVFVTNGGYGGVQYALRHGVPVVTSGGKEDKPEVAGRVAWSGAGRRLNTETPTPTAVRTAVHSVLDDPVYRAKAQAIATSMDRAGGLERLVEIIDGVRPQGPRPSETT</sequence>
<dbReference type="CDD" id="cd03784">
    <property type="entry name" value="GT1_Gtf-like"/>
    <property type="match status" value="1"/>
</dbReference>
<dbReference type="GO" id="GO:0008194">
    <property type="term" value="F:UDP-glycosyltransferase activity"/>
    <property type="evidence" value="ECO:0007669"/>
    <property type="project" value="InterPro"/>
</dbReference>
<dbReference type="OrthoDB" id="6620093at2"/>
<protein>
    <submittedName>
        <fullName evidence="2">MGT family glycosyltransferase</fullName>
    </submittedName>
</protein>
<dbReference type="AlphaFoldDB" id="A0A543I3B0"/>
<organism evidence="2 3">
    <name type="scientific">Humibacillus xanthopallidus</name>
    <dbReference type="NCBI Taxonomy" id="412689"/>
    <lineage>
        <taxon>Bacteria</taxon>
        <taxon>Bacillati</taxon>
        <taxon>Actinomycetota</taxon>
        <taxon>Actinomycetes</taxon>
        <taxon>Micrococcales</taxon>
        <taxon>Intrasporangiaceae</taxon>
        <taxon>Humibacillus</taxon>
    </lineage>
</organism>
<dbReference type="RefSeq" id="WP_141842672.1">
    <property type="nucleotide sequence ID" value="NZ_VFPM01000001.1"/>
</dbReference>
<comment type="caution">
    <text evidence="2">The sequence shown here is derived from an EMBL/GenBank/DDBJ whole genome shotgun (WGS) entry which is preliminary data.</text>
</comment>
<dbReference type="InterPro" id="IPR002213">
    <property type="entry name" value="UDP_glucos_trans"/>
</dbReference>
<keyword evidence="2" id="KW-0808">Transferase</keyword>
<dbReference type="InterPro" id="IPR010610">
    <property type="entry name" value="EryCIII-like_C"/>
</dbReference>
<dbReference type="Gene3D" id="3.40.50.2000">
    <property type="entry name" value="Glycogen Phosphorylase B"/>
    <property type="match status" value="2"/>
</dbReference>
<name>A0A543I3B0_9MICO</name>
<dbReference type="GO" id="GO:0017000">
    <property type="term" value="P:antibiotic biosynthetic process"/>
    <property type="evidence" value="ECO:0007669"/>
    <property type="project" value="UniProtKB-ARBA"/>
</dbReference>
<keyword evidence="3" id="KW-1185">Reference proteome</keyword>
<dbReference type="EMBL" id="VFPM01000001">
    <property type="protein sequence ID" value="TQM65079.1"/>
    <property type="molecule type" value="Genomic_DNA"/>
</dbReference>
<gene>
    <name evidence="2" type="ORF">FBY41_1464</name>
</gene>
<dbReference type="SUPFAM" id="SSF53756">
    <property type="entry name" value="UDP-Glycosyltransferase/glycogen phosphorylase"/>
    <property type="match status" value="1"/>
</dbReference>
<dbReference type="Pfam" id="PF06722">
    <property type="entry name" value="EryCIII-like_C"/>
    <property type="match status" value="1"/>
</dbReference>
<dbReference type="FunFam" id="3.40.50.2000:FF:000072">
    <property type="entry name" value="Glycosyl transferase"/>
    <property type="match status" value="1"/>
</dbReference>
<reference evidence="2 3" key="1">
    <citation type="submission" date="2019-06" db="EMBL/GenBank/DDBJ databases">
        <title>Genome sequencing of plant associated microbes to promote plant fitness in Sorghum bicolor and Oryza sativa.</title>
        <authorList>
            <person name="Coleman-Derr D."/>
        </authorList>
    </citation>
    <scope>NUCLEOTIDE SEQUENCE [LARGE SCALE GENOMIC DNA]</scope>
    <source>
        <strain evidence="2 3">KV-663</strain>
    </source>
</reference>
<feature type="domain" description="Erythromycin biosynthesis protein CIII-like C-terminal" evidence="1">
    <location>
        <begin position="282"/>
        <end position="408"/>
    </location>
</feature>
<dbReference type="InterPro" id="IPR050426">
    <property type="entry name" value="Glycosyltransferase_28"/>
</dbReference>
<accession>A0A543I3B0</accession>
<dbReference type="PANTHER" id="PTHR48050:SF13">
    <property type="entry name" value="STEROL 3-BETA-GLUCOSYLTRANSFERASE UGT80A2"/>
    <property type="match status" value="1"/>
</dbReference>